<dbReference type="SUPFAM" id="SSF52540">
    <property type="entry name" value="P-loop containing nucleoside triphosphate hydrolases"/>
    <property type="match status" value="1"/>
</dbReference>
<dbReference type="AlphaFoldDB" id="A0A4R5A813"/>
<keyword evidence="1" id="KW-0547">Nucleotide-binding</keyword>
<dbReference type="Proteomes" id="UP000294513">
    <property type="component" value="Unassembled WGS sequence"/>
</dbReference>
<dbReference type="GO" id="GO:0016887">
    <property type="term" value="F:ATP hydrolysis activity"/>
    <property type="evidence" value="ECO:0007669"/>
    <property type="project" value="InterPro"/>
</dbReference>
<dbReference type="CDD" id="cd03216">
    <property type="entry name" value="ABC_Carb_Monos_I"/>
    <property type="match status" value="1"/>
</dbReference>
<dbReference type="InterPro" id="IPR017871">
    <property type="entry name" value="ABC_transporter-like_CS"/>
</dbReference>
<protein>
    <submittedName>
        <fullName evidence="4">Sugar ABC transporter ATP-binding protein</fullName>
    </submittedName>
</protein>
<evidence type="ECO:0000313" key="5">
    <source>
        <dbReference type="Proteomes" id="UP000294513"/>
    </source>
</evidence>
<dbReference type="EMBL" id="SMKU01000343">
    <property type="protein sequence ID" value="TDD68283.1"/>
    <property type="molecule type" value="Genomic_DNA"/>
</dbReference>
<dbReference type="PROSITE" id="PS50893">
    <property type="entry name" value="ABC_TRANSPORTER_2"/>
    <property type="match status" value="1"/>
</dbReference>
<dbReference type="PANTHER" id="PTHR43790">
    <property type="entry name" value="CARBOHYDRATE TRANSPORT ATP-BINDING PROTEIN MG119-RELATED"/>
    <property type="match status" value="1"/>
</dbReference>
<proteinExistence type="predicted"/>
<keyword evidence="5" id="KW-1185">Reference proteome</keyword>
<keyword evidence="2 4" id="KW-0067">ATP-binding</keyword>
<gene>
    <name evidence="4" type="ORF">E1298_38645</name>
</gene>
<evidence type="ECO:0000256" key="1">
    <source>
        <dbReference type="ARBA" id="ARBA00022741"/>
    </source>
</evidence>
<comment type="caution">
    <text evidence="4">The sequence shown here is derived from an EMBL/GenBank/DDBJ whole genome shotgun (WGS) entry which is preliminary data.</text>
</comment>
<dbReference type="SMART" id="SM00382">
    <property type="entry name" value="AAA"/>
    <property type="match status" value="1"/>
</dbReference>
<reference evidence="4 5" key="1">
    <citation type="submission" date="2019-03" db="EMBL/GenBank/DDBJ databases">
        <title>Draft genome sequences of novel Actinobacteria.</title>
        <authorList>
            <person name="Sahin N."/>
            <person name="Ay H."/>
            <person name="Saygin H."/>
        </authorList>
    </citation>
    <scope>NUCLEOTIDE SEQUENCE [LARGE SCALE GENOMIC DNA]</scope>
    <source>
        <strain evidence="4 5">H3C3</strain>
    </source>
</reference>
<evidence type="ECO:0000256" key="2">
    <source>
        <dbReference type="ARBA" id="ARBA00022840"/>
    </source>
</evidence>
<dbReference type="RefSeq" id="WP_131902349.1">
    <property type="nucleotide sequence ID" value="NZ_SMKU01000343.1"/>
</dbReference>
<dbReference type="Pfam" id="PF00005">
    <property type="entry name" value="ABC_tran"/>
    <property type="match status" value="1"/>
</dbReference>
<dbReference type="GO" id="GO:0005524">
    <property type="term" value="F:ATP binding"/>
    <property type="evidence" value="ECO:0007669"/>
    <property type="project" value="UniProtKB-KW"/>
</dbReference>
<organism evidence="4 5">
    <name type="scientific">Actinomadura rubrisoli</name>
    <dbReference type="NCBI Taxonomy" id="2530368"/>
    <lineage>
        <taxon>Bacteria</taxon>
        <taxon>Bacillati</taxon>
        <taxon>Actinomycetota</taxon>
        <taxon>Actinomycetes</taxon>
        <taxon>Streptosporangiales</taxon>
        <taxon>Thermomonosporaceae</taxon>
        <taxon>Actinomadura</taxon>
    </lineage>
</organism>
<dbReference type="PROSITE" id="PS00211">
    <property type="entry name" value="ABC_TRANSPORTER_1"/>
    <property type="match status" value="1"/>
</dbReference>
<accession>A0A4R5A813</accession>
<feature type="domain" description="ABC transporter" evidence="3">
    <location>
        <begin position="10"/>
        <end position="247"/>
    </location>
</feature>
<evidence type="ECO:0000259" key="3">
    <source>
        <dbReference type="PROSITE" id="PS50893"/>
    </source>
</evidence>
<dbReference type="InterPro" id="IPR027417">
    <property type="entry name" value="P-loop_NTPase"/>
</dbReference>
<evidence type="ECO:0000313" key="4">
    <source>
        <dbReference type="EMBL" id="TDD68283.1"/>
    </source>
</evidence>
<dbReference type="InterPro" id="IPR003439">
    <property type="entry name" value="ABC_transporter-like_ATP-bd"/>
</dbReference>
<dbReference type="OrthoDB" id="7875923at2"/>
<dbReference type="Gene3D" id="3.40.50.300">
    <property type="entry name" value="P-loop containing nucleotide triphosphate hydrolases"/>
    <property type="match status" value="1"/>
</dbReference>
<sequence length="286" mass="30365">MTSGTDAPLVRLTGVGKNYGAVIALRDVSLEAAAGEVTCVLGDNGAGKSTLIKIIAGLHRHDTGTFEVRGEEVSFASPRDALDRGIATVYQDLAVVPLMPVWRNFFLGSEKRRGFGRMDIGFMRSTTRSELAAMGIDLRDVDQPIGTLSGGERQCVAIARAVHFGARALVLDEPTAALGVKQAGVVLRYIVQARERGLAVIFITHNPHHAYPVGDRFLILNRGRGIGHHAKDEITRDELTGLMAGGAELEQLAHELDASATGRAAAAAMTKDAKDLGMTAEDGDGL</sequence>
<dbReference type="InterPro" id="IPR050107">
    <property type="entry name" value="ABC_carbohydrate_import_ATPase"/>
</dbReference>
<dbReference type="InterPro" id="IPR003593">
    <property type="entry name" value="AAA+_ATPase"/>
</dbReference>
<dbReference type="PANTHER" id="PTHR43790:SF8">
    <property type="entry name" value="SUGAR ABC TRANSPORTER ATP-BINDING PROTEIN"/>
    <property type="match status" value="1"/>
</dbReference>
<name>A0A4R5A813_9ACTN</name>